<comment type="caution">
    <text evidence="2">The sequence shown here is derived from an EMBL/GenBank/DDBJ whole genome shotgun (WGS) entry which is preliminary data.</text>
</comment>
<feature type="non-terminal residue" evidence="2">
    <location>
        <position position="1"/>
    </location>
</feature>
<reference evidence="2" key="1">
    <citation type="journal article" date="2021" name="Proc. Natl. Acad. Sci. U.S.A.">
        <title>Three genomes in the algal genus Volvox reveal the fate of a haploid sex-determining region after a transition to homothallism.</title>
        <authorList>
            <person name="Yamamoto K."/>
            <person name="Hamaji T."/>
            <person name="Kawai-Toyooka H."/>
            <person name="Matsuzaki R."/>
            <person name="Takahashi F."/>
            <person name="Nishimura Y."/>
            <person name="Kawachi M."/>
            <person name="Noguchi H."/>
            <person name="Minakuchi Y."/>
            <person name="Umen J.G."/>
            <person name="Toyoda A."/>
            <person name="Nozaki H."/>
        </authorList>
    </citation>
    <scope>NUCLEOTIDE SEQUENCE</scope>
    <source>
        <strain evidence="2">NIES-3780</strain>
    </source>
</reference>
<name>A0A8J4B578_9CHLO</name>
<evidence type="ECO:0000313" key="3">
    <source>
        <dbReference type="Proteomes" id="UP000747399"/>
    </source>
</evidence>
<gene>
    <name evidence="2" type="ORF">Vafri_9941</name>
</gene>
<accession>A0A8J4B578</accession>
<evidence type="ECO:0000313" key="2">
    <source>
        <dbReference type="EMBL" id="GIL54380.1"/>
    </source>
</evidence>
<dbReference type="AlphaFoldDB" id="A0A8J4B578"/>
<protein>
    <submittedName>
        <fullName evidence="2">Uncharacterized protein</fullName>
    </submittedName>
</protein>
<feature type="region of interest" description="Disordered" evidence="1">
    <location>
        <begin position="129"/>
        <end position="154"/>
    </location>
</feature>
<proteinExistence type="predicted"/>
<evidence type="ECO:0000256" key="1">
    <source>
        <dbReference type="SAM" id="MobiDB-lite"/>
    </source>
</evidence>
<dbReference type="EMBL" id="BNCO01000017">
    <property type="protein sequence ID" value="GIL54380.1"/>
    <property type="molecule type" value="Genomic_DNA"/>
</dbReference>
<sequence>ICGGGRGVGVVDRVKTRNGDKGRWVHTNSAARAPRPGRYYCCVVSGQLQNSRTAEESTETAGGVGTAVATATAAATANMAATFPVNATDIAMVTHPSVNAFADLAFPFPLTLGCLSLDTVLTTAAGGGTGGASGGGGGRADGSGAGGASGGGSRAAAAAAGTRGSVCSNGIADIMNAKGDCGGSEGRTTRTW</sequence>
<keyword evidence="3" id="KW-1185">Reference proteome</keyword>
<organism evidence="2 3">
    <name type="scientific">Volvox africanus</name>
    <dbReference type="NCBI Taxonomy" id="51714"/>
    <lineage>
        <taxon>Eukaryota</taxon>
        <taxon>Viridiplantae</taxon>
        <taxon>Chlorophyta</taxon>
        <taxon>core chlorophytes</taxon>
        <taxon>Chlorophyceae</taxon>
        <taxon>CS clade</taxon>
        <taxon>Chlamydomonadales</taxon>
        <taxon>Volvocaceae</taxon>
        <taxon>Volvox</taxon>
    </lineage>
</organism>
<feature type="compositionally biased region" description="Gly residues" evidence="1">
    <location>
        <begin position="129"/>
        <end position="153"/>
    </location>
</feature>
<dbReference type="Proteomes" id="UP000747399">
    <property type="component" value="Unassembled WGS sequence"/>
</dbReference>